<dbReference type="Proteomes" id="UP000229044">
    <property type="component" value="Unassembled WGS sequence"/>
</dbReference>
<dbReference type="AlphaFoldDB" id="A0A2G1VI14"/>
<name>A0A2G1VI14_9GAMM</name>
<dbReference type="RefSeq" id="WP_099616437.1">
    <property type="nucleotide sequence ID" value="NZ_KZ319339.1"/>
</dbReference>
<organism evidence="2 3">
    <name type="scientific">Marinobacter guineae</name>
    <dbReference type="NCBI Taxonomy" id="432303"/>
    <lineage>
        <taxon>Bacteria</taxon>
        <taxon>Pseudomonadati</taxon>
        <taxon>Pseudomonadota</taxon>
        <taxon>Gammaproteobacteria</taxon>
        <taxon>Pseudomonadales</taxon>
        <taxon>Marinobacteraceae</taxon>
        <taxon>Marinobacter</taxon>
    </lineage>
</organism>
<dbReference type="EMBL" id="NTFI01000001">
    <property type="protein sequence ID" value="PHQ26354.1"/>
    <property type="molecule type" value="Genomic_DNA"/>
</dbReference>
<evidence type="ECO:0000313" key="3">
    <source>
        <dbReference type="Proteomes" id="UP000229044"/>
    </source>
</evidence>
<evidence type="ECO:0008006" key="4">
    <source>
        <dbReference type="Google" id="ProtNLM"/>
    </source>
</evidence>
<dbReference type="OrthoDB" id="5735905at2"/>
<keyword evidence="3" id="KW-1185">Reference proteome</keyword>
<reference evidence="2 3" key="1">
    <citation type="submission" date="2017-09" db="EMBL/GenBank/DDBJ databases">
        <title>The draft genome sequences of Marinobacter guineae M3B.</title>
        <authorList>
            <person name="Cao J."/>
        </authorList>
    </citation>
    <scope>NUCLEOTIDE SEQUENCE [LARGE SCALE GENOMIC DNA]</scope>
    <source>
        <strain evidence="2 3">M3B</strain>
    </source>
</reference>
<evidence type="ECO:0000313" key="2">
    <source>
        <dbReference type="EMBL" id="PHQ26354.1"/>
    </source>
</evidence>
<gene>
    <name evidence="2" type="ORF">CLH62_01785</name>
</gene>
<evidence type="ECO:0000256" key="1">
    <source>
        <dbReference type="SAM" id="SignalP"/>
    </source>
</evidence>
<dbReference type="Gene3D" id="2.60.120.200">
    <property type="match status" value="1"/>
</dbReference>
<proteinExistence type="predicted"/>
<keyword evidence="1" id="KW-0732">Signal</keyword>
<protein>
    <recommendedName>
        <fullName evidence="4">GH16 domain-containing protein</fullName>
    </recommendedName>
</protein>
<sequence>MKLIIRCLIVTFLLSAGYASAWTRIIDFNDGAVGSKAETQSTFDGAAGRTAFSDKVSLDGSLSAKMTVLEGEAGFGYWGGILNFPENLFKGDEFWASFYMYVPSDFVFYAEGNGALKFLRVRTRAAIPEATAGFNDFQIMDDESFNGAVYRYIKEGAAARGWRYMGTQENKDFLLPRDKWFKVEIGVSFDSVPKSEGGLAHFRLWIDDNLVWNGEDVQTLTNSPDWADSLFFFTYWNGKAPRTQSLYIDNIIMTSDRPSNYDSEGHPYIGSWNSLDFKSPPRQVDLQIE</sequence>
<comment type="caution">
    <text evidence="2">The sequence shown here is derived from an EMBL/GenBank/DDBJ whole genome shotgun (WGS) entry which is preliminary data.</text>
</comment>
<feature type="signal peptide" evidence="1">
    <location>
        <begin position="1"/>
        <end position="21"/>
    </location>
</feature>
<accession>A0A2G1VI14</accession>
<feature type="chain" id="PRO_5013652752" description="GH16 domain-containing protein" evidence="1">
    <location>
        <begin position="22"/>
        <end position="289"/>
    </location>
</feature>